<dbReference type="GO" id="GO:0030042">
    <property type="term" value="P:actin filament depolymerization"/>
    <property type="evidence" value="ECO:0007669"/>
    <property type="project" value="InterPro"/>
</dbReference>
<evidence type="ECO:0000259" key="3">
    <source>
        <dbReference type="PROSITE" id="PS51263"/>
    </source>
</evidence>
<dbReference type="GO" id="GO:0015629">
    <property type="term" value="C:actin cytoskeleton"/>
    <property type="evidence" value="ECO:0007669"/>
    <property type="project" value="InterPro"/>
</dbReference>
<dbReference type="InterPro" id="IPR002108">
    <property type="entry name" value="ADF-H"/>
</dbReference>
<evidence type="ECO:0000256" key="1">
    <source>
        <dbReference type="ARBA" id="ARBA00006844"/>
    </source>
</evidence>
<dbReference type="PROSITE" id="PS51263">
    <property type="entry name" value="ADF_H"/>
    <property type="match status" value="1"/>
</dbReference>
<feature type="domain" description="ADF-H" evidence="3">
    <location>
        <begin position="2"/>
        <end position="137"/>
    </location>
</feature>
<dbReference type="GO" id="GO:0003779">
    <property type="term" value="F:actin binding"/>
    <property type="evidence" value="ECO:0007669"/>
    <property type="project" value="UniProtKB-KW"/>
</dbReference>
<dbReference type="SUPFAM" id="SSF55753">
    <property type="entry name" value="Actin depolymerizing proteins"/>
    <property type="match status" value="1"/>
</dbReference>
<proteinExistence type="inferred from homology"/>
<name>A0A6V1UB73_HETAK</name>
<keyword evidence="2" id="KW-0009">Actin-binding</keyword>
<protein>
    <recommendedName>
        <fullName evidence="3">ADF-H domain-containing protein</fullName>
    </recommendedName>
</protein>
<dbReference type="Pfam" id="PF00241">
    <property type="entry name" value="Cofilin_ADF"/>
    <property type="match status" value="1"/>
</dbReference>
<dbReference type="CDD" id="cd11286">
    <property type="entry name" value="ADF_cofilin_like"/>
    <property type="match status" value="1"/>
</dbReference>
<dbReference type="SMART" id="SM00102">
    <property type="entry name" value="ADF"/>
    <property type="match status" value="1"/>
</dbReference>
<comment type="similarity">
    <text evidence="1">Belongs to the actin-binding proteins ADF family.</text>
</comment>
<gene>
    <name evidence="4" type="ORF">HAKA00212_LOCUS20165</name>
</gene>
<sequence>MATGVGVDDAVSAQFDEFKLQRAPYNLRFYTYKIEDGNITIDTTGPREATWDDFCENFQPGEPKYGLFDLEYETQDGRPTSKLVLLSWSPDDSNVRKKMLYAGSVAALKSVLVGVTVHITATDASEMEVGIALDAARRFG</sequence>
<dbReference type="PANTHER" id="PTHR11913">
    <property type="entry name" value="COFILIN-RELATED"/>
    <property type="match status" value="1"/>
</dbReference>
<dbReference type="AlphaFoldDB" id="A0A6V1UB73"/>
<dbReference type="InterPro" id="IPR029006">
    <property type="entry name" value="ADF-H/Gelsolin-like_dom_sf"/>
</dbReference>
<dbReference type="Gene3D" id="3.40.20.10">
    <property type="entry name" value="Severin"/>
    <property type="match status" value="1"/>
</dbReference>
<dbReference type="EMBL" id="HBIU01044868">
    <property type="protein sequence ID" value="CAE0641337.1"/>
    <property type="molecule type" value="Transcribed_RNA"/>
</dbReference>
<dbReference type="InterPro" id="IPR017904">
    <property type="entry name" value="ADF/Cofilin"/>
</dbReference>
<accession>A0A6V1UB73</accession>
<organism evidence="4">
    <name type="scientific">Heterosigma akashiwo</name>
    <name type="common">Chromophytic alga</name>
    <name type="synonym">Heterosigma carterae</name>
    <dbReference type="NCBI Taxonomy" id="2829"/>
    <lineage>
        <taxon>Eukaryota</taxon>
        <taxon>Sar</taxon>
        <taxon>Stramenopiles</taxon>
        <taxon>Ochrophyta</taxon>
        <taxon>Raphidophyceae</taxon>
        <taxon>Chattonellales</taxon>
        <taxon>Chattonellaceae</taxon>
        <taxon>Heterosigma</taxon>
    </lineage>
</organism>
<reference evidence="4" key="1">
    <citation type="submission" date="2021-01" db="EMBL/GenBank/DDBJ databases">
        <authorList>
            <person name="Corre E."/>
            <person name="Pelletier E."/>
            <person name="Niang G."/>
            <person name="Scheremetjew M."/>
            <person name="Finn R."/>
            <person name="Kale V."/>
            <person name="Holt S."/>
            <person name="Cochrane G."/>
            <person name="Meng A."/>
            <person name="Brown T."/>
            <person name="Cohen L."/>
        </authorList>
    </citation>
    <scope>NUCLEOTIDE SEQUENCE</scope>
    <source>
        <strain evidence="4">CCMP3107</strain>
    </source>
</reference>
<evidence type="ECO:0000256" key="2">
    <source>
        <dbReference type="ARBA" id="ARBA00023203"/>
    </source>
</evidence>
<evidence type="ECO:0000313" key="4">
    <source>
        <dbReference type="EMBL" id="CAE0641337.1"/>
    </source>
</evidence>